<organism evidence="4">
    <name type="scientific">uncultured firmicutes bacterium contig_61</name>
    <dbReference type="NCBI Taxonomy" id="1643555"/>
    <lineage>
        <taxon>Bacteria</taxon>
        <taxon>Bacillati</taxon>
        <taxon>Bacillota</taxon>
        <taxon>environmental samples</taxon>
    </lineage>
</organism>
<name>A0A141GNI4_9FIRM</name>
<feature type="transmembrane region" description="Helical" evidence="3">
    <location>
        <begin position="94"/>
        <end position="112"/>
    </location>
</feature>
<evidence type="ECO:0000313" key="4">
    <source>
        <dbReference type="EMBL" id="ALL53612.1"/>
    </source>
</evidence>
<reference evidence="4" key="1">
    <citation type="submission" date="2015-02" db="EMBL/GenBank/DDBJ databases">
        <authorList>
            <person name="Chooi Y.-H."/>
        </authorList>
    </citation>
    <scope>NUCLEOTIDE SEQUENCE</scope>
</reference>
<protein>
    <submittedName>
        <fullName evidence="4">PgsA, CDP-diacylglycerol-glycerol-3-phosphate 3-phosphatidyltransferase</fullName>
    </submittedName>
</protein>
<dbReference type="PROSITE" id="PS00379">
    <property type="entry name" value="CDP_ALCOHOL_P_TRANSF"/>
    <property type="match status" value="1"/>
</dbReference>
<accession>A0A141GNI4</accession>
<dbReference type="InterPro" id="IPR048254">
    <property type="entry name" value="CDP_ALCOHOL_P_TRANSF_CS"/>
</dbReference>
<dbReference type="InterPro" id="IPR043130">
    <property type="entry name" value="CDP-OH_PTrfase_TM_dom"/>
</dbReference>
<dbReference type="Gene3D" id="1.20.120.1760">
    <property type="match status" value="1"/>
</dbReference>
<dbReference type="InterPro" id="IPR000462">
    <property type="entry name" value="CDP-OH_P_trans"/>
</dbReference>
<dbReference type="GO" id="GO:0008654">
    <property type="term" value="P:phospholipid biosynthetic process"/>
    <property type="evidence" value="ECO:0007669"/>
    <property type="project" value="InterPro"/>
</dbReference>
<dbReference type="Pfam" id="PF01066">
    <property type="entry name" value="CDP-OH_P_transf"/>
    <property type="match status" value="1"/>
</dbReference>
<dbReference type="AlphaFoldDB" id="A0A141GNI4"/>
<dbReference type="GO" id="GO:0016780">
    <property type="term" value="F:phosphotransferase activity, for other substituted phosphate groups"/>
    <property type="evidence" value="ECO:0007669"/>
    <property type="project" value="InterPro"/>
</dbReference>
<keyword evidence="3" id="KW-0812">Transmembrane</keyword>
<dbReference type="GO" id="GO:0016020">
    <property type="term" value="C:membrane"/>
    <property type="evidence" value="ECO:0007669"/>
    <property type="project" value="InterPro"/>
</dbReference>
<dbReference type="EMBL" id="KP867045">
    <property type="protein sequence ID" value="ALL53612.1"/>
    <property type="molecule type" value="Genomic_DNA"/>
</dbReference>
<keyword evidence="3" id="KW-0472">Membrane</keyword>
<feature type="transmembrane region" description="Helical" evidence="3">
    <location>
        <begin position="124"/>
        <end position="142"/>
    </location>
</feature>
<keyword evidence="1 2" id="KW-0808">Transferase</keyword>
<keyword evidence="3" id="KW-1133">Transmembrane helix</keyword>
<evidence type="ECO:0000256" key="2">
    <source>
        <dbReference type="RuleBase" id="RU003750"/>
    </source>
</evidence>
<feature type="transmembrane region" description="Helical" evidence="3">
    <location>
        <begin position="61"/>
        <end position="82"/>
    </location>
</feature>
<sequence>MKKYLTIPNVVTISRAVFLPFLYVFMYLGMPMFFLVSYIVLGSTDFFDGKLARWLRQVTPIGKVLDSICDLLFYLSSIWFFYYLFSDFLQPNMPLLWVLLSTLALSFVVSFIRIKKPMMMHTRILRLSAVLVYFLIISSFFFNTTYFVTVVIMAYIIGFLESILIFIKFGHVDPDTTSIFALLKRDNYYEENDTL</sequence>
<comment type="similarity">
    <text evidence="2">Belongs to the CDP-alcohol phosphatidyltransferase class-I family.</text>
</comment>
<feature type="transmembrane region" description="Helical" evidence="3">
    <location>
        <begin position="20"/>
        <end position="41"/>
    </location>
</feature>
<feature type="transmembrane region" description="Helical" evidence="3">
    <location>
        <begin position="148"/>
        <end position="167"/>
    </location>
</feature>
<evidence type="ECO:0000256" key="1">
    <source>
        <dbReference type="ARBA" id="ARBA00022679"/>
    </source>
</evidence>
<evidence type="ECO:0000256" key="3">
    <source>
        <dbReference type="SAM" id="Phobius"/>
    </source>
</evidence>
<proteinExistence type="inferred from homology"/>